<sequence length="107" mass="12354">MNNFKQVKEQYSEKFKGFASYTECMTKALFTGLSSFALTFSALYFTQVLLKSRLPYQHKYFLVLPSIVSSATAWTVTSRRTKACQDIWVSSEPHYTDYGEQKTIHKA</sequence>
<protein>
    <submittedName>
        <fullName evidence="2">Transmembrane protein 141</fullName>
    </submittedName>
</protein>
<dbReference type="AlphaFoldDB" id="A0A087TI20"/>
<keyword evidence="1" id="KW-1133">Transmembrane helix</keyword>
<dbReference type="InterPro" id="IPR038259">
    <property type="entry name" value="Tmem141_sf"/>
</dbReference>
<dbReference type="STRING" id="407821.A0A087TI20"/>
<evidence type="ECO:0000256" key="1">
    <source>
        <dbReference type="SAM" id="Phobius"/>
    </source>
</evidence>
<organism evidence="2 3">
    <name type="scientific">Stegodyphus mimosarum</name>
    <name type="common">African social velvet spider</name>
    <dbReference type="NCBI Taxonomy" id="407821"/>
    <lineage>
        <taxon>Eukaryota</taxon>
        <taxon>Metazoa</taxon>
        <taxon>Ecdysozoa</taxon>
        <taxon>Arthropoda</taxon>
        <taxon>Chelicerata</taxon>
        <taxon>Arachnida</taxon>
        <taxon>Araneae</taxon>
        <taxon>Araneomorphae</taxon>
        <taxon>Entelegynae</taxon>
        <taxon>Eresoidea</taxon>
        <taxon>Eresidae</taxon>
        <taxon>Stegodyphus</taxon>
    </lineage>
</organism>
<dbReference type="OrthoDB" id="10056589at2759"/>
<dbReference type="OMA" id="CQSNAFM"/>
<reference evidence="2 3" key="1">
    <citation type="submission" date="2013-11" db="EMBL/GenBank/DDBJ databases">
        <title>Genome sequencing of Stegodyphus mimosarum.</title>
        <authorList>
            <person name="Bechsgaard J."/>
        </authorList>
    </citation>
    <scope>NUCLEOTIDE SEQUENCE [LARGE SCALE GENOMIC DNA]</scope>
</reference>
<evidence type="ECO:0000313" key="3">
    <source>
        <dbReference type="Proteomes" id="UP000054359"/>
    </source>
</evidence>
<feature type="transmembrane region" description="Helical" evidence="1">
    <location>
        <begin position="28"/>
        <end position="50"/>
    </location>
</feature>
<feature type="non-terminal residue" evidence="2">
    <location>
        <position position="107"/>
    </location>
</feature>
<keyword evidence="3" id="KW-1185">Reference proteome</keyword>
<evidence type="ECO:0000313" key="2">
    <source>
        <dbReference type="EMBL" id="KFM64759.1"/>
    </source>
</evidence>
<dbReference type="Gene3D" id="1.10.3350.20">
    <property type="entry name" value="Tmem141 protein family"/>
    <property type="match status" value="1"/>
</dbReference>
<keyword evidence="1 2" id="KW-0812">Transmembrane</keyword>
<name>A0A087TI20_STEMI</name>
<proteinExistence type="predicted"/>
<dbReference type="Proteomes" id="UP000054359">
    <property type="component" value="Unassembled WGS sequence"/>
</dbReference>
<dbReference type="PANTHER" id="PTHR47229">
    <property type="entry name" value="TRANSMEMBRANE PROTEIN 141"/>
    <property type="match status" value="1"/>
</dbReference>
<dbReference type="PANTHER" id="PTHR47229:SF1">
    <property type="entry name" value="TRANSMEMBRANE PROTEIN 141"/>
    <property type="match status" value="1"/>
</dbReference>
<keyword evidence="1" id="KW-0472">Membrane</keyword>
<accession>A0A087TI20</accession>
<dbReference type="InterPro" id="IPR026788">
    <property type="entry name" value="Tmem141"/>
</dbReference>
<dbReference type="EMBL" id="KK115314">
    <property type="protein sequence ID" value="KFM64759.1"/>
    <property type="molecule type" value="Genomic_DNA"/>
</dbReference>
<gene>
    <name evidence="2" type="ORF">X975_20124</name>
</gene>
<dbReference type="Pfam" id="PF15110">
    <property type="entry name" value="TMEM141"/>
    <property type="match status" value="1"/>
</dbReference>